<sequence>MGTFAGHAIPATLLTGLGLWHIWCTMYRYVTNPMGFQIRAWNPVPGFGGKLKYLELYVLTIGSFIDICVELLYATRLEILVDGVLNPKHMNSIEHCGMLIMFFIFGFVTLISAKTRLLPLPHSVLCVMAASAFTSEFLLFTYHSTNHTGLEGYYHFFLVLIASLSIMACVSAALIPSSFPADLCIGIALTLQGIWFFQIGVSLFGFEIPDGCADINEEVICHSQESQIRGEYLANFQLFVIVFVVFVIAAGSYTFADKRFGHQGFHAEDHDDL</sequence>
<evidence type="ECO:0000313" key="7">
    <source>
        <dbReference type="EMBL" id="KAJ8424141.1"/>
    </source>
</evidence>
<evidence type="ECO:0000256" key="4">
    <source>
        <dbReference type="ARBA" id="ARBA00022989"/>
    </source>
</evidence>
<evidence type="ECO:0000256" key="6">
    <source>
        <dbReference type="SAM" id="Phobius"/>
    </source>
</evidence>
<feature type="transmembrane region" description="Helical" evidence="6">
    <location>
        <begin position="154"/>
        <end position="176"/>
    </location>
</feature>
<feature type="transmembrane region" description="Helical" evidence="6">
    <location>
        <begin position="123"/>
        <end position="142"/>
    </location>
</feature>
<evidence type="ECO:0008006" key="9">
    <source>
        <dbReference type="Google" id="ProtNLM"/>
    </source>
</evidence>
<evidence type="ECO:0000256" key="3">
    <source>
        <dbReference type="ARBA" id="ARBA00022692"/>
    </source>
</evidence>
<dbReference type="InterPro" id="IPR006904">
    <property type="entry name" value="DUF716"/>
</dbReference>
<feature type="transmembrane region" description="Helical" evidence="6">
    <location>
        <begin position="183"/>
        <end position="206"/>
    </location>
</feature>
<dbReference type="PANTHER" id="PTHR47119">
    <property type="entry name" value="PLANT VIRAL-RESPONSE FAMILY PROTEIN"/>
    <property type="match status" value="1"/>
</dbReference>
<evidence type="ECO:0000313" key="8">
    <source>
        <dbReference type="Proteomes" id="UP001153076"/>
    </source>
</evidence>
<dbReference type="AlphaFoldDB" id="A0A9Q1GRQ7"/>
<keyword evidence="5 6" id="KW-0472">Membrane</keyword>
<proteinExistence type="inferred from homology"/>
<dbReference type="EMBL" id="JAKOGI010001760">
    <property type="protein sequence ID" value="KAJ8424141.1"/>
    <property type="molecule type" value="Genomic_DNA"/>
</dbReference>
<keyword evidence="3 6" id="KW-0812">Transmembrane</keyword>
<dbReference type="PANTHER" id="PTHR47119:SF1">
    <property type="entry name" value="PLANT VIRAL-RESPONSE FAMILY PROTEIN"/>
    <property type="match status" value="1"/>
</dbReference>
<reference evidence="7" key="1">
    <citation type="submission" date="2022-04" db="EMBL/GenBank/DDBJ databases">
        <title>Carnegiea gigantea Genome sequencing and assembly v2.</title>
        <authorList>
            <person name="Copetti D."/>
            <person name="Sanderson M.J."/>
            <person name="Burquez A."/>
            <person name="Wojciechowski M.F."/>
        </authorList>
    </citation>
    <scope>NUCLEOTIDE SEQUENCE</scope>
    <source>
        <strain evidence="7">SGP5-SGP5p</strain>
        <tissue evidence="7">Aerial part</tissue>
    </source>
</reference>
<keyword evidence="8" id="KW-1185">Reference proteome</keyword>
<dbReference type="GO" id="GO:0016020">
    <property type="term" value="C:membrane"/>
    <property type="evidence" value="ECO:0007669"/>
    <property type="project" value="UniProtKB-SubCell"/>
</dbReference>
<keyword evidence="4 6" id="KW-1133">Transmembrane helix</keyword>
<evidence type="ECO:0000256" key="2">
    <source>
        <dbReference type="ARBA" id="ARBA00006948"/>
    </source>
</evidence>
<dbReference type="Proteomes" id="UP001153076">
    <property type="component" value="Unassembled WGS sequence"/>
</dbReference>
<accession>A0A9Q1GRQ7</accession>
<comment type="caution">
    <text evidence="7">The sequence shown here is derived from an EMBL/GenBank/DDBJ whole genome shotgun (WGS) entry which is preliminary data.</text>
</comment>
<evidence type="ECO:0000256" key="5">
    <source>
        <dbReference type="ARBA" id="ARBA00023136"/>
    </source>
</evidence>
<feature type="transmembrane region" description="Helical" evidence="6">
    <location>
        <begin position="236"/>
        <end position="256"/>
    </location>
</feature>
<dbReference type="Pfam" id="PF04819">
    <property type="entry name" value="DUF716"/>
    <property type="match status" value="1"/>
</dbReference>
<name>A0A9Q1GRQ7_9CARY</name>
<gene>
    <name evidence="7" type="ORF">Cgig2_030827</name>
</gene>
<evidence type="ECO:0000256" key="1">
    <source>
        <dbReference type="ARBA" id="ARBA00004141"/>
    </source>
</evidence>
<comment type="similarity">
    <text evidence="2">Belongs to the TMEM45 family.</text>
</comment>
<dbReference type="OrthoDB" id="551896at2759"/>
<feature type="transmembrane region" description="Helical" evidence="6">
    <location>
        <begin position="92"/>
        <end position="111"/>
    </location>
</feature>
<feature type="transmembrane region" description="Helical" evidence="6">
    <location>
        <begin position="6"/>
        <end position="30"/>
    </location>
</feature>
<organism evidence="7 8">
    <name type="scientific">Carnegiea gigantea</name>
    <dbReference type="NCBI Taxonomy" id="171969"/>
    <lineage>
        <taxon>Eukaryota</taxon>
        <taxon>Viridiplantae</taxon>
        <taxon>Streptophyta</taxon>
        <taxon>Embryophyta</taxon>
        <taxon>Tracheophyta</taxon>
        <taxon>Spermatophyta</taxon>
        <taxon>Magnoliopsida</taxon>
        <taxon>eudicotyledons</taxon>
        <taxon>Gunneridae</taxon>
        <taxon>Pentapetalae</taxon>
        <taxon>Caryophyllales</taxon>
        <taxon>Cactineae</taxon>
        <taxon>Cactaceae</taxon>
        <taxon>Cactoideae</taxon>
        <taxon>Echinocereeae</taxon>
        <taxon>Carnegiea</taxon>
    </lineage>
</organism>
<comment type="subcellular location">
    <subcellularLocation>
        <location evidence="1">Membrane</location>
        <topology evidence="1">Multi-pass membrane protein</topology>
    </subcellularLocation>
</comment>
<protein>
    <recommendedName>
        <fullName evidence="9">Transmembrane protein 45B</fullName>
    </recommendedName>
</protein>